<feature type="repeat" description="HEAT" evidence="7">
    <location>
        <begin position="826"/>
        <end position="863"/>
    </location>
</feature>
<evidence type="ECO:0000256" key="8">
    <source>
        <dbReference type="RuleBase" id="RU367065"/>
    </source>
</evidence>
<evidence type="ECO:0000313" key="11">
    <source>
        <dbReference type="EMBL" id="DBA01122.1"/>
    </source>
</evidence>
<dbReference type="InterPro" id="IPR056473">
    <property type="entry name" value="HEAT_Utp10/HEAT1"/>
</dbReference>
<gene>
    <name evidence="11" type="ORF">N0F65_001750</name>
</gene>
<evidence type="ECO:0000256" key="3">
    <source>
        <dbReference type="ARBA" id="ARBA00022517"/>
    </source>
</evidence>
<keyword evidence="4 8" id="KW-0698">rRNA processing</keyword>
<feature type="region of interest" description="Disordered" evidence="9">
    <location>
        <begin position="1425"/>
        <end position="1444"/>
    </location>
</feature>
<dbReference type="InterPro" id="IPR021133">
    <property type="entry name" value="HEAT_type_2"/>
</dbReference>
<dbReference type="GO" id="GO:0000462">
    <property type="term" value="P:maturation of SSU-rRNA from tricistronic rRNA transcript (SSU-rRNA, 5.8S rRNA, LSU-rRNA)"/>
    <property type="evidence" value="ECO:0007669"/>
    <property type="project" value="TreeGrafter"/>
</dbReference>
<accession>A0AAV2Z6P6</accession>
<dbReference type="Pfam" id="PF23243">
    <property type="entry name" value="HEAT_HEATR1"/>
    <property type="match status" value="1"/>
</dbReference>
<reference evidence="11" key="2">
    <citation type="journal article" date="2023" name="Microbiol Resour">
        <title>Decontamination and Annotation of the Draft Genome Sequence of the Oomycete Lagenidium giganteum ARSEF 373.</title>
        <authorList>
            <person name="Morgan W.R."/>
            <person name="Tartar A."/>
        </authorList>
    </citation>
    <scope>NUCLEOTIDE SEQUENCE</scope>
    <source>
        <strain evidence="11">ARSEF 373</strain>
    </source>
</reference>
<dbReference type="SMART" id="SM01036">
    <property type="entry name" value="BP28CT"/>
    <property type="match status" value="1"/>
</dbReference>
<dbReference type="SUPFAM" id="SSF48371">
    <property type="entry name" value="ARM repeat"/>
    <property type="match status" value="2"/>
</dbReference>
<evidence type="ECO:0000256" key="1">
    <source>
        <dbReference type="ARBA" id="ARBA00004604"/>
    </source>
</evidence>
<evidence type="ECO:0000256" key="4">
    <source>
        <dbReference type="ARBA" id="ARBA00022552"/>
    </source>
</evidence>
<keyword evidence="6 8" id="KW-0687">Ribonucleoprotein</keyword>
<dbReference type="InterPro" id="IPR016024">
    <property type="entry name" value="ARM-type_fold"/>
</dbReference>
<dbReference type="Proteomes" id="UP001146120">
    <property type="component" value="Unassembled WGS sequence"/>
</dbReference>
<keyword evidence="12" id="KW-1185">Reference proteome</keyword>
<evidence type="ECO:0000259" key="10">
    <source>
        <dbReference type="SMART" id="SM01036"/>
    </source>
</evidence>
<dbReference type="EMBL" id="DAKRPA010000053">
    <property type="protein sequence ID" value="DBA01122.1"/>
    <property type="molecule type" value="Genomic_DNA"/>
</dbReference>
<dbReference type="PANTHER" id="PTHR13457:SF1">
    <property type="entry name" value="HEAT REPEAT-CONTAINING PROTEIN 1"/>
    <property type="match status" value="1"/>
</dbReference>
<proteinExistence type="inferred from homology"/>
<evidence type="ECO:0000256" key="2">
    <source>
        <dbReference type="ARBA" id="ARBA00010559"/>
    </source>
</evidence>
<dbReference type="PROSITE" id="PS50077">
    <property type="entry name" value="HEAT_REPEAT"/>
    <property type="match status" value="1"/>
</dbReference>
<evidence type="ECO:0000256" key="7">
    <source>
        <dbReference type="PROSITE-ProRule" id="PRU00103"/>
    </source>
</evidence>
<dbReference type="InterPro" id="IPR012954">
    <property type="entry name" value="BP28_C_dom"/>
</dbReference>
<dbReference type="GO" id="GO:0045943">
    <property type="term" value="P:positive regulation of transcription by RNA polymerase I"/>
    <property type="evidence" value="ECO:0007669"/>
    <property type="project" value="TreeGrafter"/>
</dbReference>
<dbReference type="GO" id="GO:0030686">
    <property type="term" value="C:90S preribosome"/>
    <property type="evidence" value="ECO:0007669"/>
    <property type="project" value="TreeGrafter"/>
</dbReference>
<dbReference type="InterPro" id="IPR040191">
    <property type="entry name" value="UTP10"/>
</dbReference>
<comment type="subcellular location">
    <subcellularLocation>
        <location evidence="1 8">Nucleus</location>
        <location evidence="1 8">Nucleolus</location>
    </subcellularLocation>
</comment>
<dbReference type="InterPro" id="IPR022125">
    <property type="entry name" value="U3snoRNP10_N"/>
</dbReference>
<reference evidence="11" key="1">
    <citation type="submission" date="2022-11" db="EMBL/GenBank/DDBJ databases">
        <authorList>
            <person name="Morgan W.R."/>
            <person name="Tartar A."/>
        </authorList>
    </citation>
    <scope>NUCLEOTIDE SEQUENCE</scope>
    <source>
        <strain evidence="11">ARSEF 373</strain>
    </source>
</reference>
<dbReference type="Pfam" id="PF08146">
    <property type="entry name" value="BP28CT"/>
    <property type="match status" value="1"/>
</dbReference>
<sequence>MVSTLGAQLQQLREQGAGSKQKANSFLYDPREAARLDDEMIYNLACNGLLELKKLDARFEEFDVDGHSDQKDMLFSRHRIHFHRAQVTKQEDEELNRALQRLLDALSGYFLLSASHKVLEFLVRRYEIHRYNVDAVMSTIISYHESVWFARMVRILHIHSTKWEFLLQTKKHGEEPLPRAALVQRASDEPSVLQFIFDSAARIGTGSPKLISLYTLVTLQLLEQTKIREEMLRWLIPQLLQALKATSVPELQSSAYMILTKLSSKAILTDKVLDAIVKQIVKYAQVGTQMNAMLCVIFIAQAQPSFKMSPRVGKYLLQMDNVVDFLADAALNYDTAKFLRLTLFFLAENLQAPEEAHTALFINLLANIPVVESFVEELATKLLESARAEQFSKQNPKVQAIAVVLAALGRKSVGQADAAVLSILGQQDKKAKKDKALHQFLRDTFGNVANSAHFVPSTTDVKTSLALALEHPTDSTRLEALKTLDRQHIASKDNPEATVLTNDDVLVRRLKDDNPKIVKFVASSSLGDLLLQICSKKKFLETVFSVVNRWTDASVIDVLMALLLNKFRAVHGNDADSKILLLLLSLISDDVSPKKSPISTEKVWNWIAALEHPIASAVAESKSKKHNEDSLIQAFATALASDVQGVLPFCLSWSRTSDANVTAMTPLLIKVLSQARKMCLADAKSKKKQTGLVALEQSFRFVLKKEFATVSQQAPSEKLIAYASTVANSLAELAAPVFGDKSKDEFDSCVGALLKCPIPVFLQVQGALLELFQGELENELLPTMARLAMTNTADDDVFGVLLKSRSLDLISVVLEGDGIDSAVVQVIPAVFVALSDEDKTIRQSAVACLERWTASVSPNAGKKGASELKNLHHAAEYFLEAKQDILMDQNAIAVLCGTYVTAKPTESSVFFTFLVDSICSGRTDTVVAVKLLKLLVDVRDAKFWLGAVKFFQDAVASATSSSDSRALLGGFLTHFLRVDENEKAASVPKPFFNAVLSALTNDKTAVVALEQVQIQALDQLKPAFYVALDETSQHTLVTALLALLMAAEEAVATKVIRCLSLLPVSFDVFVRLLEEKISQFKEAKGKDANLQGISCVLEVLAVKLDQSYIERESSVSVQALLRTLCSVLGLFCTNEALVSEYMMQVLFGCLRRVCEVGAKSDSISTTKSKRGSKSQRDGSVEPEQLVKHTLTCLGRATSPQTRNEALLFVSAMVKVYPASVLKSLVKILSFIGAGSMHQDDDYSFHVLETIVRAVVPHILEAQDTNLITTQQFIRVFVEAYDQIPSQRREALFHILVETLGCEWLPYCAAALVEKAVVTPNSTAEIVQFAHTLCFSFDASVQVATLVMMLRIARDLFPQVIEDSETDTDDIDDDEDVEKDEDAYDRFVFDDKVLASKPVARKLNAELVKFLPEHLRARELHHKILAHEEQEDSAMDDDEEAEDEEELSNSLQHSYLMLAQLVLLYFRRVAREQSLHEDGADGFWTQLSDQTIEILGALQQLLSTPGFVAVIGELLRHDNNLVRKKAMQLFNERLQNERDSLTPGEELLFVDMLDELDVILKNEDGQENQVNLQTALLSVDILARNFATGHAKRFQSILPTIVKYVEVDAAKASPTALHLVGCSFVCLSSICKAVGALVFPLLPRFFPKLLSGIEYASAKVGVKSDAPSVTKTVLQCLLASLEVFTEKIPQFLTPYLSRILQALWTPVLLSDNASNMPLLLSVDCSLMNLSNNVELRHLLPCVFGSYEYALKQGDATVEKLFSVVSTIVSKLTTASIRLHLTAFARFFVTALDLRRVHSRKVNDIDAVEDELLECLVNFVLRLSEKQLKPLFLKIAEWSQAKLPGTRQCNGDVARRIVMFKLTLKLSERLRGIFVPYFAHILDMLTNSLRECHDALANKHKTDDDASDSDSDDDFFARPEEPASKKKKLANGHAEVSSATEVPRESHLLMLHSIVRALNGCFVHDSDGFIDKDKFDLVMSPLVDVFDIVKYDSSEKAFAFDIVAPCIANLAWAAKNDLLWKPLHYAVLMKSRSDNAAVRLGALKTIEQCYQVIGDEFLAMLPESIPFLAELMEDNDAEVEATCHKVIKQIEDISGESLDQYLAA</sequence>
<feature type="domain" description="BP28 C-terminal" evidence="10">
    <location>
        <begin position="1772"/>
        <end position="1967"/>
    </location>
</feature>
<comment type="caution">
    <text evidence="11">The sequence shown here is derived from an EMBL/GenBank/DDBJ whole genome shotgun (WGS) entry which is preliminary data.</text>
</comment>
<comment type="similarity">
    <text evidence="2 8">Belongs to the HEATR1/UTP10 family.</text>
</comment>
<dbReference type="GO" id="GO:0030515">
    <property type="term" value="F:snoRNA binding"/>
    <property type="evidence" value="ECO:0007669"/>
    <property type="project" value="TreeGrafter"/>
</dbReference>
<evidence type="ECO:0000313" key="12">
    <source>
        <dbReference type="Proteomes" id="UP001146120"/>
    </source>
</evidence>
<protein>
    <recommendedName>
        <fullName evidence="8">HEAT repeat-containing protein 1</fullName>
    </recommendedName>
</protein>
<keyword evidence="3 8" id="KW-0690">Ribosome biogenesis</keyword>
<comment type="function">
    <text evidence="8">Involved in nucleolar processing of pre-18S ribosomal RNA.</text>
</comment>
<dbReference type="GO" id="GO:0032040">
    <property type="term" value="C:small-subunit processome"/>
    <property type="evidence" value="ECO:0007669"/>
    <property type="project" value="TreeGrafter"/>
</dbReference>
<dbReference type="Pfam" id="PF12397">
    <property type="entry name" value="U3snoRNP10"/>
    <property type="match status" value="1"/>
</dbReference>
<evidence type="ECO:0000256" key="5">
    <source>
        <dbReference type="ARBA" id="ARBA00023242"/>
    </source>
</evidence>
<evidence type="ECO:0000256" key="9">
    <source>
        <dbReference type="SAM" id="MobiDB-lite"/>
    </source>
</evidence>
<dbReference type="InterPro" id="IPR011989">
    <property type="entry name" value="ARM-like"/>
</dbReference>
<feature type="compositionally biased region" description="Acidic residues" evidence="9">
    <location>
        <begin position="1428"/>
        <end position="1444"/>
    </location>
</feature>
<feature type="compositionally biased region" description="Acidic residues" evidence="9">
    <location>
        <begin position="1903"/>
        <end position="1912"/>
    </location>
</feature>
<evidence type="ECO:0000256" key="6">
    <source>
        <dbReference type="ARBA" id="ARBA00023274"/>
    </source>
</evidence>
<name>A0AAV2Z6P6_9STRA</name>
<feature type="compositionally biased region" description="Basic and acidic residues" evidence="9">
    <location>
        <begin position="1913"/>
        <end position="1922"/>
    </location>
</feature>
<dbReference type="PANTHER" id="PTHR13457">
    <property type="entry name" value="BAP28"/>
    <property type="match status" value="1"/>
</dbReference>
<feature type="region of interest" description="Disordered" evidence="9">
    <location>
        <begin position="1898"/>
        <end position="1936"/>
    </location>
</feature>
<keyword evidence="5 8" id="KW-0539">Nucleus</keyword>
<organism evidence="11 12">
    <name type="scientific">Lagenidium giganteum</name>
    <dbReference type="NCBI Taxonomy" id="4803"/>
    <lineage>
        <taxon>Eukaryota</taxon>
        <taxon>Sar</taxon>
        <taxon>Stramenopiles</taxon>
        <taxon>Oomycota</taxon>
        <taxon>Peronosporomycetes</taxon>
        <taxon>Pythiales</taxon>
        <taxon>Pythiaceae</taxon>
    </lineage>
</organism>
<dbReference type="GO" id="GO:0034455">
    <property type="term" value="C:t-UTP complex"/>
    <property type="evidence" value="ECO:0007669"/>
    <property type="project" value="TreeGrafter"/>
</dbReference>
<dbReference type="Gene3D" id="1.25.10.10">
    <property type="entry name" value="Leucine-rich Repeat Variant"/>
    <property type="match status" value="1"/>
</dbReference>